<keyword evidence="7 9" id="KW-0472">Membrane</keyword>
<dbReference type="PANTHER" id="PTHR21716:SF53">
    <property type="entry name" value="PERMEASE PERM-RELATED"/>
    <property type="match status" value="1"/>
</dbReference>
<feature type="compositionally biased region" description="Low complexity" evidence="8">
    <location>
        <begin position="1"/>
        <end position="11"/>
    </location>
</feature>
<evidence type="ECO:0000313" key="11">
    <source>
        <dbReference type="Proteomes" id="UP000291832"/>
    </source>
</evidence>
<keyword evidence="5 9" id="KW-0812">Transmembrane</keyword>
<feature type="transmembrane region" description="Helical" evidence="9">
    <location>
        <begin position="323"/>
        <end position="342"/>
    </location>
</feature>
<dbReference type="PANTHER" id="PTHR21716">
    <property type="entry name" value="TRANSMEMBRANE PROTEIN"/>
    <property type="match status" value="1"/>
</dbReference>
<name>A0A4Q7TP84_9MICO</name>
<keyword evidence="11" id="KW-1185">Reference proteome</keyword>
<evidence type="ECO:0000313" key="10">
    <source>
        <dbReference type="EMBL" id="RZT61102.1"/>
    </source>
</evidence>
<evidence type="ECO:0000256" key="2">
    <source>
        <dbReference type="ARBA" id="ARBA00009773"/>
    </source>
</evidence>
<dbReference type="GO" id="GO:0055085">
    <property type="term" value="P:transmembrane transport"/>
    <property type="evidence" value="ECO:0007669"/>
    <property type="project" value="TreeGrafter"/>
</dbReference>
<dbReference type="EMBL" id="SHKI01000007">
    <property type="protein sequence ID" value="RZT61102.1"/>
    <property type="molecule type" value="Genomic_DNA"/>
</dbReference>
<keyword evidence="6 9" id="KW-1133">Transmembrane helix</keyword>
<accession>A0A4Q7TP84</accession>
<comment type="caution">
    <text evidence="10">The sequence shown here is derived from an EMBL/GenBank/DDBJ whole genome shotgun (WGS) entry which is preliminary data.</text>
</comment>
<dbReference type="GO" id="GO:0005886">
    <property type="term" value="C:plasma membrane"/>
    <property type="evidence" value="ECO:0007669"/>
    <property type="project" value="UniProtKB-SubCell"/>
</dbReference>
<feature type="transmembrane region" description="Helical" evidence="9">
    <location>
        <begin position="37"/>
        <end position="57"/>
    </location>
</feature>
<evidence type="ECO:0000256" key="5">
    <source>
        <dbReference type="ARBA" id="ARBA00022692"/>
    </source>
</evidence>
<evidence type="ECO:0000256" key="3">
    <source>
        <dbReference type="ARBA" id="ARBA00022448"/>
    </source>
</evidence>
<feature type="transmembrane region" description="Helical" evidence="9">
    <location>
        <begin position="266"/>
        <end position="286"/>
    </location>
</feature>
<dbReference type="Proteomes" id="UP000291832">
    <property type="component" value="Unassembled WGS sequence"/>
</dbReference>
<feature type="region of interest" description="Disordered" evidence="8">
    <location>
        <begin position="1"/>
        <end position="22"/>
    </location>
</feature>
<feature type="transmembrane region" description="Helical" evidence="9">
    <location>
        <begin position="63"/>
        <end position="81"/>
    </location>
</feature>
<evidence type="ECO:0000256" key="7">
    <source>
        <dbReference type="ARBA" id="ARBA00023136"/>
    </source>
</evidence>
<dbReference type="RefSeq" id="WP_241989064.1">
    <property type="nucleotide sequence ID" value="NZ_QYAG01000003.1"/>
</dbReference>
<protein>
    <submittedName>
        <fullName evidence="10">Putative PurR-regulated permease PerM</fullName>
    </submittedName>
</protein>
<dbReference type="InterPro" id="IPR002549">
    <property type="entry name" value="AI-2E-like"/>
</dbReference>
<gene>
    <name evidence="10" type="ORF">EV139_2851</name>
</gene>
<organism evidence="10 11">
    <name type="scientific">Leucobacter luti</name>
    <dbReference type="NCBI Taxonomy" id="340320"/>
    <lineage>
        <taxon>Bacteria</taxon>
        <taxon>Bacillati</taxon>
        <taxon>Actinomycetota</taxon>
        <taxon>Actinomycetes</taxon>
        <taxon>Micrococcales</taxon>
        <taxon>Microbacteriaceae</taxon>
        <taxon>Leucobacter</taxon>
    </lineage>
</organism>
<feature type="transmembrane region" description="Helical" evidence="9">
    <location>
        <begin position="93"/>
        <end position="120"/>
    </location>
</feature>
<feature type="transmembrane region" description="Helical" evidence="9">
    <location>
        <begin position="234"/>
        <end position="259"/>
    </location>
</feature>
<feature type="transmembrane region" description="Helical" evidence="9">
    <location>
        <begin position="169"/>
        <end position="202"/>
    </location>
</feature>
<evidence type="ECO:0000256" key="9">
    <source>
        <dbReference type="SAM" id="Phobius"/>
    </source>
</evidence>
<feature type="transmembrane region" description="Helical" evidence="9">
    <location>
        <begin position="292"/>
        <end position="311"/>
    </location>
</feature>
<evidence type="ECO:0000256" key="6">
    <source>
        <dbReference type="ARBA" id="ARBA00022989"/>
    </source>
</evidence>
<feature type="transmembrane region" description="Helical" evidence="9">
    <location>
        <begin position="348"/>
        <end position="370"/>
    </location>
</feature>
<dbReference type="Pfam" id="PF01594">
    <property type="entry name" value="AI-2E_transport"/>
    <property type="match status" value="1"/>
</dbReference>
<comment type="subcellular location">
    <subcellularLocation>
        <location evidence="1">Cell membrane</location>
        <topology evidence="1">Multi-pass membrane protein</topology>
    </subcellularLocation>
</comment>
<sequence>MSESTADAAAGGAAGGVAGAHGSRQPRTLAISISGPFAVGFFGTLGGLIAILLGVAVSRVSTVIIYVVFALFVALGLDPIVRALQRARIGRPWAIVIVYAAFALVMVGVLWLIIPVVVAQVGQFFTDLPAAVESFKGSEFFAWLQGSFGGGFDALLAQVQQFITDPAHLAAISGGVLQFGAGVASTVSGLIIVLVLSLYFLASLTVMKRSFARLAPRRVRGTVRTMIDQITDSIGAYLMGMVILALCNSAVALLLTLVLGLPFPALMGVIAFCLTLIPLIGSVLFWVIASGLALFTSPLTALIFAIVYLVYMQLEAYVLTPRVMNRAVAVPGALVVIGALVGGTLLGLLGALVAVPVTASILLIITQVLIPRQDAKG</sequence>
<evidence type="ECO:0000256" key="8">
    <source>
        <dbReference type="SAM" id="MobiDB-lite"/>
    </source>
</evidence>
<keyword evidence="3" id="KW-0813">Transport</keyword>
<keyword evidence="4" id="KW-1003">Cell membrane</keyword>
<comment type="similarity">
    <text evidence="2">Belongs to the autoinducer-2 exporter (AI-2E) (TC 2.A.86) family.</text>
</comment>
<reference evidence="10 11" key="1">
    <citation type="journal article" date="2015" name="Stand. Genomic Sci.">
        <title>Genomic Encyclopedia of Bacterial and Archaeal Type Strains, Phase III: the genomes of soil and plant-associated and newly described type strains.</title>
        <authorList>
            <person name="Whitman W.B."/>
            <person name="Woyke T."/>
            <person name="Klenk H.P."/>
            <person name="Zhou Y."/>
            <person name="Lilburn T.G."/>
            <person name="Beck B.J."/>
            <person name="De Vos P."/>
            <person name="Vandamme P."/>
            <person name="Eisen J.A."/>
            <person name="Garrity G."/>
            <person name="Hugenholtz P."/>
            <person name="Kyrpides N.C."/>
        </authorList>
    </citation>
    <scope>NUCLEOTIDE SEQUENCE [LARGE SCALE GENOMIC DNA]</scope>
    <source>
        <strain evidence="10 11">RF6</strain>
    </source>
</reference>
<proteinExistence type="inferred from homology"/>
<dbReference type="AlphaFoldDB" id="A0A4Q7TP84"/>
<evidence type="ECO:0000256" key="4">
    <source>
        <dbReference type="ARBA" id="ARBA00022475"/>
    </source>
</evidence>
<evidence type="ECO:0000256" key="1">
    <source>
        <dbReference type="ARBA" id="ARBA00004651"/>
    </source>
</evidence>